<dbReference type="Proteomes" id="UP000011529">
    <property type="component" value="Unassembled WGS sequence"/>
</dbReference>
<feature type="compositionally biased region" description="Basic and acidic residues" evidence="4">
    <location>
        <begin position="26"/>
        <end position="43"/>
    </location>
</feature>
<keyword evidence="6" id="KW-1185">Reference proteome</keyword>
<accession>M2ARK3</accession>
<dbReference type="InterPro" id="IPR002110">
    <property type="entry name" value="Ankyrin_rpt"/>
</dbReference>
<name>M2ARK3_9BACT</name>
<comment type="caution">
    <text evidence="5">The sequence shown here is derived from an EMBL/GenBank/DDBJ whole genome shotgun (WGS) entry which is preliminary data.</text>
</comment>
<dbReference type="EMBL" id="ANMO01000178">
    <property type="protein sequence ID" value="EMB15342.1"/>
    <property type="molecule type" value="Genomic_DNA"/>
</dbReference>
<proteinExistence type="predicted"/>
<feature type="region of interest" description="Disordered" evidence="4">
    <location>
        <begin position="26"/>
        <end position="50"/>
    </location>
</feature>
<reference evidence="5" key="2">
    <citation type="journal article" date="2013" name="Mar. Genomics">
        <title>Expression of sulfatases in Rhodopirellula baltica and the diversity of sulfatases in the genus Rhodopirellula.</title>
        <authorList>
            <person name="Wegner C.E."/>
            <person name="Richter-Heitmann T."/>
            <person name="Klindworth A."/>
            <person name="Klockow C."/>
            <person name="Richter M."/>
            <person name="Achstetter T."/>
            <person name="Glockner F.O."/>
            <person name="Harder J."/>
        </authorList>
    </citation>
    <scope>NUCLEOTIDE SEQUENCE [LARGE SCALE GENOMIC DNA]</scope>
    <source>
        <strain evidence="5">6C</strain>
    </source>
</reference>
<dbReference type="PANTHER" id="PTHR24198">
    <property type="entry name" value="ANKYRIN REPEAT AND PROTEIN KINASE DOMAIN-CONTAINING PROTEIN"/>
    <property type="match status" value="1"/>
</dbReference>
<dbReference type="RefSeq" id="WP_008659017.1">
    <property type="nucleotide sequence ID" value="NZ_ANMO01000178.1"/>
</dbReference>
<dbReference type="PROSITE" id="PS50088">
    <property type="entry name" value="ANK_REPEAT"/>
    <property type="match status" value="1"/>
</dbReference>
<dbReference type="Gene3D" id="1.25.40.20">
    <property type="entry name" value="Ankyrin repeat-containing domain"/>
    <property type="match status" value="1"/>
</dbReference>
<keyword evidence="1" id="KW-0677">Repeat</keyword>
<evidence type="ECO:0000256" key="3">
    <source>
        <dbReference type="PROSITE-ProRule" id="PRU00023"/>
    </source>
</evidence>
<evidence type="ECO:0000256" key="4">
    <source>
        <dbReference type="SAM" id="MobiDB-lite"/>
    </source>
</evidence>
<evidence type="ECO:0000313" key="5">
    <source>
        <dbReference type="EMBL" id="EMB15342.1"/>
    </source>
</evidence>
<dbReference type="PROSITE" id="PS50297">
    <property type="entry name" value="ANK_REP_REGION"/>
    <property type="match status" value="1"/>
</dbReference>
<keyword evidence="2 3" id="KW-0040">ANK repeat</keyword>
<dbReference type="SUPFAM" id="SSF48403">
    <property type="entry name" value="Ankyrin repeat"/>
    <property type="match status" value="1"/>
</dbReference>
<dbReference type="PANTHER" id="PTHR24198:SF165">
    <property type="entry name" value="ANKYRIN REPEAT-CONTAINING PROTEIN-RELATED"/>
    <property type="match status" value="1"/>
</dbReference>
<dbReference type="SMART" id="SM00248">
    <property type="entry name" value="ANK"/>
    <property type="match status" value="2"/>
</dbReference>
<dbReference type="AlphaFoldDB" id="M2ARK3"/>
<gene>
    <name evidence="5" type="ORF">RE6C_03928</name>
</gene>
<reference evidence="5" key="1">
    <citation type="submission" date="2012-11" db="EMBL/GenBank/DDBJ databases">
        <title>Permanent draft genomes of Rhodopirellula europaea strain SH398 and 6C.</title>
        <authorList>
            <person name="Richter M."/>
            <person name="Richter-Heitmann T."/>
            <person name="Frank C."/>
            <person name="Harder J."/>
            <person name="Glockner F.O."/>
        </authorList>
    </citation>
    <scope>NUCLEOTIDE SEQUENCE</scope>
    <source>
        <strain evidence="5">6C</strain>
    </source>
</reference>
<feature type="repeat" description="ANK" evidence="3">
    <location>
        <begin position="82"/>
        <end position="114"/>
    </location>
</feature>
<evidence type="ECO:0000256" key="2">
    <source>
        <dbReference type="ARBA" id="ARBA00023043"/>
    </source>
</evidence>
<evidence type="ECO:0000256" key="1">
    <source>
        <dbReference type="ARBA" id="ARBA00022737"/>
    </source>
</evidence>
<dbReference type="Pfam" id="PF12796">
    <property type="entry name" value="Ank_2"/>
    <property type="match status" value="1"/>
</dbReference>
<protein>
    <submittedName>
        <fullName evidence="5">Ankyrin repeat domain protein</fullName>
    </submittedName>
</protein>
<sequence length="142" mass="15862">MVDWVGGGPVNATVTRLMRMAINQDRSMHYEETPNEKNKKEQGNEYETQSVSPLVWNTMMGGVDGLLEELRNGADINETDSEGYTLLHWAVQNCTIDVIKVLIEKGVRVDAKTSTGETAIDLARKYGNNDAKTFFESYRKGG</sequence>
<dbReference type="InterPro" id="IPR036770">
    <property type="entry name" value="Ankyrin_rpt-contain_sf"/>
</dbReference>
<dbReference type="PATRIC" id="fig|1263867.3.peg.4205"/>
<organism evidence="5 6">
    <name type="scientific">Rhodopirellula europaea 6C</name>
    <dbReference type="NCBI Taxonomy" id="1263867"/>
    <lineage>
        <taxon>Bacteria</taxon>
        <taxon>Pseudomonadati</taxon>
        <taxon>Planctomycetota</taxon>
        <taxon>Planctomycetia</taxon>
        <taxon>Pirellulales</taxon>
        <taxon>Pirellulaceae</taxon>
        <taxon>Rhodopirellula</taxon>
    </lineage>
</organism>
<evidence type="ECO:0000313" key="6">
    <source>
        <dbReference type="Proteomes" id="UP000011529"/>
    </source>
</evidence>